<dbReference type="InterPro" id="IPR034274">
    <property type="entry name" value="ENP1_M14_CPD"/>
</dbReference>
<reference evidence="9 10" key="1">
    <citation type="journal article" date="2012" name="PLoS ONE">
        <title>The purine-utilizing bacterium Clostridium acidurici 9a: a genome-guided metabolic reconsideration.</title>
        <authorList>
            <person name="Hartwich K."/>
            <person name="Poehlein A."/>
            <person name="Daniel R."/>
        </authorList>
    </citation>
    <scope>NUCLEOTIDE SEQUENCE [LARGE SCALE GENOMIC DNA]</scope>
    <source>
        <strain evidence="10">ATCC 7906 / DSM 604 / BCRC 14475 / CIP 104303 / KCTC 5404 / NCIMB 10678 / 9a</strain>
    </source>
</reference>
<evidence type="ECO:0000256" key="5">
    <source>
        <dbReference type="ARBA" id="ARBA00022833"/>
    </source>
</evidence>
<keyword evidence="10" id="KW-1185">Reference proteome</keyword>
<proteinExistence type="inferred from homology"/>
<evidence type="ECO:0000259" key="8">
    <source>
        <dbReference type="PROSITE" id="PS52035"/>
    </source>
</evidence>
<evidence type="ECO:0000256" key="1">
    <source>
        <dbReference type="ARBA" id="ARBA00001947"/>
    </source>
</evidence>
<dbReference type="SUPFAM" id="SSF53187">
    <property type="entry name" value="Zn-dependent exopeptidases"/>
    <property type="match status" value="1"/>
</dbReference>
<dbReference type="GO" id="GO:0008270">
    <property type="term" value="F:zinc ion binding"/>
    <property type="evidence" value="ECO:0007669"/>
    <property type="project" value="InterPro"/>
</dbReference>
<dbReference type="GO" id="GO:0005615">
    <property type="term" value="C:extracellular space"/>
    <property type="evidence" value="ECO:0007669"/>
    <property type="project" value="TreeGrafter"/>
</dbReference>
<dbReference type="HOGENOM" id="CLU_050685_0_0_9"/>
<evidence type="ECO:0000256" key="6">
    <source>
        <dbReference type="ARBA" id="ARBA00023049"/>
    </source>
</evidence>
<feature type="active site" description="Proton donor/acceptor" evidence="7">
    <location>
        <position position="273"/>
    </location>
</feature>
<evidence type="ECO:0000256" key="7">
    <source>
        <dbReference type="PROSITE-ProRule" id="PRU01379"/>
    </source>
</evidence>
<dbReference type="CDD" id="cd06229">
    <property type="entry name" value="M14_Endopeptidase_I"/>
    <property type="match status" value="1"/>
</dbReference>
<evidence type="ECO:0000256" key="3">
    <source>
        <dbReference type="ARBA" id="ARBA00022670"/>
    </source>
</evidence>
<dbReference type="AlphaFoldDB" id="K0B115"/>
<dbReference type="KEGG" id="cad:Curi_c13250"/>
<evidence type="ECO:0000313" key="10">
    <source>
        <dbReference type="Proteomes" id="UP000006094"/>
    </source>
</evidence>
<sequence>MIVNTNIDYTYSVLEEDIKNLKSKYSFIETGIMGNSVLGKNLSYIKLGNGDNVVFYNGTHHGLEWITSVLLMKFIENFCEAFDKNKSIRGYNIKNIWDKSTIYIVPMVNPDGVDLVLNGIENVRFDYQRRLFKWNKGKKNFSDVWQANIRGVDLNHNYNASWRESKMSEVKNNIHGPGPTRYSGRFPESEPEAKAIADFTRFNNFNLVMALHSQGKEIFWNYRGMEPKTSREIAEKFSKVSGYEVSTPEGMASFSGYKDWFIEKYKRPGFTIEVGKGKNPLPISQFNEIYNDIEEMLLLASIITLQNSKGTS</sequence>
<dbReference type="EMBL" id="CP003326">
    <property type="protein sequence ID" value="AFS78336.1"/>
    <property type="molecule type" value="Genomic_DNA"/>
</dbReference>
<dbReference type="PANTHER" id="PTHR11705:SF143">
    <property type="entry name" value="SLL0236 PROTEIN"/>
    <property type="match status" value="1"/>
</dbReference>
<keyword evidence="5" id="KW-0862">Zinc</keyword>
<gene>
    <name evidence="9" type="ordered locus">Curi_c13250</name>
</gene>
<dbReference type="PANTHER" id="PTHR11705">
    <property type="entry name" value="PROTEASE FAMILY M14 CARBOXYPEPTIDASE A,B"/>
    <property type="match status" value="1"/>
</dbReference>
<dbReference type="GO" id="GO:0006508">
    <property type="term" value="P:proteolysis"/>
    <property type="evidence" value="ECO:0007669"/>
    <property type="project" value="UniProtKB-KW"/>
</dbReference>
<evidence type="ECO:0000256" key="4">
    <source>
        <dbReference type="ARBA" id="ARBA00022801"/>
    </source>
</evidence>
<evidence type="ECO:0000313" key="9">
    <source>
        <dbReference type="EMBL" id="AFS78336.1"/>
    </source>
</evidence>
<dbReference type="Gene3D" id="3.40.630.10">
    <property type="entry name" value="Zn peptidases"/>
    <property type="match status" value="1"/>
</dbReference>
<keyword evidence="3" id="KW-0645">Protease</keyword>
<accession>K0B115</accession>
<dbReference type="PROSITE" id="PS52035">
    <property type="entry name" value="PEPTIDASE_M14"/>
    <property type="match status" value="1"/>
</dbReference>
<dbReference type="InterPro" id="IPR000834">
    <property type="entry name" value="Peptidase_M14"/>
</dbReference>
<comment type="cofactor">
    <cofactor evidence="1">
        <name>Zn(2+)</name>
        <dbReference type="ChEBI" id="CHEBI:29105"/>
    </cofactor>
</comment>
<dbReference type="STRING" id="1128398.Curi_c13250"/>
<keyword evidence="4 9" id="KW-0378">Hydrolase</keyword>
<dbReference type="EC" id="3.4.19.11" evidence="9"/>
<protein>
    <submittedName>
        <fullName evidence="9">Gamma-D-glutamyl-L-diamino acid endopeptidase I</fullName>
        <ecNumber evidence="9">3.4.19.11</ecNumber>
    </submittedName>
</protein>
<evidence type="ECO:0000256" key="2">
    <source>
        <dbReference type="ARBA" id="ARBA00005988"/>
    </source>
</evidence>
<dbReference type="Pfam" id="PF00246">
    <property type="entry name" value="Peptidase_M14"/>
    <property type="match status" value="1"/>
</dbReference>
<dbReference type="RefSeq" id="WP_014967473.1">
    <property type="nucleotide sequence ID" value="NC_018664.1"/>
</dbReference>
<name>K0B115_GOTA9</name>
<keyword evidence="6" id="KW-0482">Metalloprotease</keyword>
<dbReference type="Proteomes" id="UP000006094">
    <property type="component" value="Chromosome"/>
</dbReference>
<feature type="domain" description="Peptidase M14" evidence="8">
    <location>
        <begin position="7"/>
        <end position="301"/>
    </location>
</feature>
<dbReference type="eggNOG" id="COG2866">
    <property type="taxonomic scope" value="Bacteria"/>
</dbReference>
<organism evidence="9 10">
    <name type="scientific">Gottschalkia acidurici (strain ATCC 7906 / DSM 604 / BCRC 14475 / CIP 104303 / KCTC 5404 / NCIMB 10678 / 9a)</name>
    <name type="common">Clostridium acidurici</name>
    <dbReference type="NCBI Taxonomy" id="1128398"/>
    <lineage>
        <taxon>Bacteria</taxon>
        <taxon>Bacillati</taxon>
        <taxon>Bacillota</taxon>
        <taxon>Tissierellia</taxon>
        <taxon>Tissierellales</taxon>
        <taxon>Gottschalkiaceae</taxon>
        <taxon>Gottschalkia</taxon>
    </lineage>
</organism>
<dbReference type="SMART" id="SM00631">
    <property type="entry name" value="Zn_pept"/>
    <property type="match status" value="1"/>
</dbReference>
<dbReference type="PATRIC" id="fig|1128398.3.peg.1347"/>
<comment type="similarity">
    <text evidence="2 7">Belongs to the peptidase M14 family.</text>
</comment>
<dbReference type="GO" id="GO:0004181">
    <property type="term" value="F:metallocarboxypeptidase activity"/>
    <property type="evidence" value="ECO:0007669"/>
    <property type="project" value="InterPro"/>
</dbReference>